<sequence length="77" mass="9011">MRGISCRKLKNIFFNKTQAPQAIAGFLFIRKKMKRTELSSRFTIAAQFPCWPNGGAMHLRIRKSANPRPEFLYQHQE</sequence>
<name>A0A1A9I4F9_9BACT</name>
<gene>
    <name evidence="1" type="ORF">A8C56_11775</name>
</gene>
<evidence type="ECO:0000313" key="1">
    <source>
        <dbReference type="EMBL" id="ANH81561.1"/>
    </source>
</evidence>
<proteinExistence type="predicted"/>
<accession>A0A1A9I4F9</accession>
<dbReference type="KEGG" id="nia:A8C56_11775"/>
<keyword evidence="2" id="KW-1185">Reference proteome</keyword>
<reference evidence="1 2" key="1">
    <citation type="submission" date="2016-05" db="EMBL/GenBank/DDBJ databases">
        <title>Niabella ginsenosidivorans BS26 whole genome sequencing.</title>
        <authorList>
            <person name="Im W.T."/>
            <person name="Siddiqi M.Z."/>
        </authorList>
    </citation>
    <scope>NUCLEOTIDE SEQUENCE [LARGE SCALE GENOMIC DNA]</scope>
    <source>
        <strain evidence="1 2">BS26</strain>
    </source>
</reference>
<dbReference type="Proteomes" id="UP000077667">
    <property type="component" value="Chromosome"/>
</dbReference>
<dbReference type="AlphaFoldDB" id="A0A1A9I4F9"/>
<evidence type="ECO:0000313" key="2">
    <source>
        <dbReference type="Proteomes" id="UP000077667"/>
    </source>
</evidence>
<protein>
    <submittedName>
        <fullName evidence="1">Uncharacterized protein</fullName>
    </submittedName>
</protein>
<dbReference type="EMBL" id="CP015772">
    <property type="protein sequence ID" value="ANH81561.1"/>
    <property type="molecule type" value="Genomic_DNA"/>
</dbReference>
<dbReference type="STRING" id="1176587.A8C56_11775"/>
<organism evidence="1 2">
    <name type="scientific">Niabella ginsenosidivorans</name>
    <dbReference type="NCBI Taxonomy" id="1176587"/>
    <lineage>
        <taxon>Bacteria</taxon>
        <taxon>Pseudomonadati</taxon>
        <taxon>Bacteroidota</taxon>
        <taxon>Chitinophagia</taxon>
        <taxon>Chitinophagales</taxon>
        <taxon>Chitinophagaceae</taxon>
        <taxon>Niabella</taxon>
    </lineage>
</organism>